<evidence type="ECO:0000313" key="2">
    <source>
        <dbReference type="EMBL" id="THD06101.1"/>
    </source>
</evidence>
<dbReference type="NCBIfam" id="NF033547">
    <property type="entry name" value="transpos_IS1595"/>
    <property type="match status" value="1"/>
</dbReference>
<dbReference type="SMART" id="SM01126">
    <property type="entry name" value="DDE_Tnp_IS1595"/>
    <property type="match status" value="1"/>
</dbReference>
<dbReference type="InterPro" id="IPR024442">
    <property type="entry name" value="Transposase_Zn_ribbon"/>
</dbReference>
<feature type="domain" description="ISXO2-like transposase" evidence="1">
    <location>
        <begin position="137"/>
        <end position="293"/>
    </location>
</feature>
<accession>A0A4V3USB4</accession>
<reference evidence="2 3" key="1">
    <citation type="submission" date="2017-02" db="EMBL/GenBank/DDBJ databases">
        <title>Whole genome sequencing of Metallibacterium scheffleri DSM 24874 (T).</title>
        <authorList>
            <person name="Kumar S."/>
            <person name="Patil P."/>
            <person name="Patil P.B."/>
        </authorList>
    </citation>
    <scope>NUCLEOTIDE SEQUENCE [LARGE SCALE GENOMIC DNA]</scope>
    <source>
        <strain evidence="2 3">DSM 24874</strain>
    </source>
</reference>
<comment type="caution">
    <text evidence="2">The sequence shown here is derived from an EMBL/GenBank/DDBJ whole genome shotgun (WGS) entry which is preliminary data.</text>
</comment>
<organism evidence="2 3">
    <name type="scientific">Metallibacterium scheffleri</name>
    <dbReference type="NCBI Taxonomy" id="993689"/>
    <lineage>
        <taxon>Bacteria</taxon>
        <taxon>Pseudomonadati</taxon>
        <taxon>Pseudomonadota</taxon>
        <taxon>Gammaproteobacteria</taxon>
        <taxon>Lysobacterales</taxon>
        <taxon>Rhodanobacteraceae</taxon>
        <taxon>Metallibacterium</taxon>
    </lineage>
</organism>
<proteinExistence type="predicted"/>
<evidence type="ECO:0000313" key="3">
    <source>
        <dbReference type="Proteomes" id="UP000307749"/>
    </source>
</evidence>
<name>A0A4V3USB4_9GAMM</name>
<dbReference type="RefSeq" id="WP_081130172.1">
    <property type="nucleotide sequence ID" value="NZ_LDOS01000005.1"/>
</dbReference>
<protein>
    <submittedName>
        <fullName evidence="2">IS1595 family transposase</fullName>
    </submittedName>
</protein>
<keyword evidence="3" id="KW-1185">Reference proteome</keyword>
<dbReference type="Proteomes" id="UP000307749">
    <property type="component" value="Unassembled WGS sequence"/>
</dbReference>
<dbReference type="AlphaFoldDB" id="A0A4V3USB4"/>
<dbReference type="Pfam" id="PF12762">
    <property type="entry name" value="DDE_Tnp_IS1595"/>
    <property type="match status" value="1"/>
</dbReference>
<evidence type="ECO:0000259" key="1">
    <source>
        <dbReference type="SMART" id="SM01126"/>
    </source>
</evidence>
<sequence>MAMNQVQFQAGLSMAQFIQRYGTEAKCYRALYRARWPQGFRCPQCESRPRSRFRRAGRVYYQCRACRHQTTLTSGTVFEGSKLPLTTWFLAMHLLTGSKTNMSALELKRHLGVCYDTAWKLKHKIMQTMTEREEPRQLAGFVQIDDAYLGGERNGGKPGRGSENKQPFVVAVATDETLEHPTFAVIEPVRSFDSASLTDWGQRRLAPDAEVFSDGLGCFRRVVELNHAHTVLETAGGRAATEVKGARWVNVVLGNVKRAISGCYDQRKSPRDHAMRQAKYARRYLAEAAYRFNRRFRLAEMLPRLARAMTLCKPWPEPKLRAVDNFHG</sequence>
<gene>
    <name evidence="2" type="ORF">B1806_16315</name>
</gene>
<dbReference type="Pfam" id="PF12760">
    <property type="entry name" value="Zn_ribbon_IS1595"/>
    <property type="match status" value="1"/>
</dbReference>
<dbReference type="EMBL" id="MWQO01000101">
    <property type="protein sequence ID" value="THD06101.1"/>
    <property type="molecule type" value="Genomic_DNA"/>
</dbReference>
<dbReference type="InterPro" id="IPR024445">
    <property type="entry name" value="Tnp_ISXO2-like"/>
</dbReference>
<dbReference type="OrthoDB" id="271821at2"/>